<evidence type="ECO:0000256" key="1">
    <source>
        <dbReference type="ARBA" id="ARBA00004651"/>
    </source>
</evidence>
<feature type="transmembrane region" description="Helical" evidence="6">
    <location>
        <begin position="137"/>
        <end position="155"/>
    </location>
</feature>
<dbReference type="PANTHER" id="PTHR42770:SF16">
    <property type="entry name" value="AMINO ACID PERMEASE"/>
    <property type="match status" value="1"/>
</dbReference>
<feature type="transmembrane region" description="Helical" evidence="6">
    <location>
        <begin position="290"/>
        <end position="313"/>
    </location>
</feature>
<dbReference type="PANTHER" id="PTHR42770">
    <property type="entry name" value="AMINO ACID TRANSPORTER-RELATED"/>
    <property type="match status" value="1"/>
</dbReference>
<dbReference type="AlphaFoldDB" id="A0A8J3LR18"/>
<comment type="subcellular location">
    <subcellularLocation>
        <location evidence="1">Cell membrane</location>
        <topology evidence="1">Multi-pass membrane protein</topology>
    </subcellularLocation>
</comment>
<comment type="caution">
    <text evidence="7">The sequence shown here is derived from an EMBL/GenBank/DDBJ whole genome shotgun (WGS) entry which is preliminary data.</text>
</comment>
<keyword evidence="5 6" id="KW-0472">Membrane</keyword>
<reference evidence="7" key="1">
    <citation type="submission" date="2021-01" db="EMBL/GenBank/DDBJ databases">
        <title>Whole genome shotgun sequence of Catellatospora methionotrophica NBRC 14553.</title>
        <authorList>
            <person name="Komaki H."/>
            <person name="Tamura T."/>
        </authorList>
    </citation>
    <scope>NUCLEOTIDE SEQUENCE</scope>
    <source>
        <strain evidence="7">NBRC 14553</strain>
    </source>
</reference>
<evidence type="ECO:0000256" key="6">
    <source>
        <dbReference type="SAM" id="Phobius"/>
    </source>
</evidence>
<dbReference type="GO" id="GO:0005886">
    <property type="term" value="C:plasma membrane"/>
    <property type="evidence" value="ECO:0007669"/>
    <property type="project" value="UniProtKB-SubCell"/>
</dbReference>
<evidence type="ECO:0000256" key="2">
    <source>
        <dbReference type="ARBA" id="ARBA00022475"/>
    </source>
</evidence>
<protein>
    <submittedName>
        <fullName evidence="7">Amino acid permease</fullName>
    </submittedName>
</protein>
<dbReference type="Pfam" id="PF13520">
    <property type="entry name" value="AA_permease_2"/>
    <property type="match status" value="1"/>
</dbReference>
<dbReference type="InterPro" id="IPR050367">
    <property type="entry name" value="APC_superfamily"/>
</dbReference>
<keyword evidence="4 6" id="KW-1133">Transmembrane helix</keyword>
<dbReference type="RefSeq" id="WP_166380965.1">
    <property type="nucleotide sequence ID" value="NZ_BAAATT010000030.1"/>
</dbReference>
<dbReference type="InterPro" id="IPR002293">
    <property type="entry name" value="AA/rel_permease1"/>
</dbReference>
<evidence type="ECO:0000256" key="4">
    <source>
        <dbReference type="ARBA" id="ARBA00022989"/>
    </source>
</evidence>
<feature type="transmembrane region" description="Helical" evidence="6">
    <location>
        <begin position="342"/>
        <end position="367"/>
    </location>
</feature>
<feature type="transmembrane region" description="Helical" evidence="6">
    <location>
        <begin position="200"/>
        <end position="225"/>
    </location>
</feature>
<feature type="transmembrane region" description="Helical" evidence="6">
    <location>
        <begin position="51"/>
        <end position="74"/>
    </location>
</feature>
<organism evidence="7 8">
    <name type="scientific">Catellatospora methionotrophica</name>
    <dbReference type="NCBI Taxonomy" id="121620"/>
    <lineage>
        <taxon>Bacteria</taxon>
        <taxon>Bacillati</taxon>
        <taxon>Actinomycetota</taxon>
        <taxon>Actinomycetes</taxon>
        <taxon>Micromonosporales</taxon>
        <taxon>Micromonosporaceae</taxon>
        <taxon>Catellatospora</taxon>
    </lineage>
</organism>
<feature type="transmembrane region" description="Helical" evidence="6">
    <location>
        <begin position="448"/>
        <end position="468"/>
    </location>
</feature>
<name>A0A8J3LR18_9ACTN</name>
<proteinExistence type="predicted"/>
<feature type="transmembrane region" description="Helical" evidence="6">
    <location>
        <begin position="237"/>
        <end position="259"/>
    </location>
</feature>
<evidence type="ECO:0000256" key="3">
    <source>
        <dbReference type="ARBA" id="ARBA00022692"/>
    </source>
</evidence>
<feature type="transmembrane region" description="Helical" evidence="6">
    <location>
        <begin position="21"/>
        <end position="45"/>
    </location>
</feature>
<feature type="transmembrane region" description="Helical" evidence="6">
    <location>
        <begin position="95"/>
        <end position="117"/>
    </location>
</feature>
<dbReference type="GO" id="GO:0022857">
    <property type="term" value="F:transmembrane transporter activity"/>
    <property type="evidence" value="ECO:0007669"/>
    <property type="project" value="InterPro"/>
</dbReference>
<keyword evidence="3 6" id="KW-0812">Transmembrane</keyword>
<dbReference type="Proteomes" id="UP000660339">
    <property type="component" value="Unassembled WGS sequence"/>
</dbReference>
<accession>A0A8J3LR18</accession>
<evidence type="ECO:0000313" key="7">
    <source>
        <dbReference type="EMBL" id="GIG17280.1"/>
    </source>
</evidence>
<dbReference type="PIRSF" id="PIRSF006060">
    <property type="entry name" value="AA_transporter"/>
    <property type="match status" value="1"/>
</dbReference>
<feature type="transmembrane region" description="Helical" evidence="6">
    <location>
        <begin position="373"/>
        <end position="400"/>
    </location>
</feature>
<gene>
    <name evidence="7" type="ORF">Cme02nite_56120</name>
</gene>
<feature type="transmembrane region" description="Helical" evidence="6">
    <location>
        <begin position="162"/>
        <end position="180"/>
    </location>
</feature>
<dbReference type="EMBL" id="BONJ01000030">
    <property type="protein sequence ID" value="GIG17280.1"/>
    <property type="molecule type" value="Genomic_DNA"/>
</dbReference>
<evidence type="ECO:0000256" key="5">
    <source>
        <dbReference type="ARBA" id="ARBA00023136"/>
    </source>
</evidence>
<evidence type="ECO:0000313" key="8">
    <source>
        <dbReference type="Proteomes" id="UP000660339"/>
    </source>
</evidence>
<feature type="transmembrane region" description="Helical" evidence="6">
    <location>
        <begin position="409"/>
        <end position="428"/>
    </location>
</feature>
<sequence length="501" mass="51851">MSAPPPSALSSALAADRLGSASVASFALTAAAPLMVIGGVIVAGWANVQVIGFPLGILLIGAALALFTFGYVAMSRHIRNAGAFYSYISQGLGRPAGVAAALSAVLAYNLLQVGLYGIFGAAGSGLLGAMFNVSVEWWVLALVAWLFVTVLGLSRVEINSKLLLVVLVAELAIVLLYDIVFIANPADGGISFAAFSPDNLFIGGALGAVLTVTVTAFVGFEAPPVFAEESRDSRKTIALASFGGLAVMVFVYALTAWALTVATGPDNIVAQSQEHAAQADLMFVLAGEHLGAFFADAGNVLLVTSAFAAMLSYHNTVARYTFSLAREGVLPRSLARTGARSGAPVGASILQSVIGLAVIVVYAVAQLDPFTHLFFWLGMTGGFGVLLLLAGTSVAVVLYFAKDKRGESLWTRVIAPVLSALFLIWAVQQTVRDYGTMLGTGDDHAARWILPGLYLLVAVIGVIWALVLRGTNPALYAAIGKGVEGGKTEVASAAEAPKVGV</sequence>
<keyword evidence="2" id="KW-1003">Cell membrane</keyword>
<dbReference type="Gene3D" id="1.20.1740.10">
    <property type="entry name" value="Amino acid/polyamine transporter I"/>
    <property type="match status" value="1"/>
</dbReference>
<keyword evidence="8" id="KW-1185">Reference proteome</keyword>